<name>A0A843AP62_METAZ</name>
<evidence type="ECO:0000313" key="3">
    <source>
        <dbReference type="EMBL" id="MBF4469039.1"/>
    </source>
</evidence>
<feature type="transmembrane region" description="Helical" evidence="2">
    <location>
        <begin position="354"/>
        <end position="371"/>
    </location>
</feature>
<feature type="region of interest" description="Disordered" evidence="1">
    <location>
        <begin position="105"/>
        <end position="126"/>
    </location>
</feature>
<keyword evidence="2" id="KW-1133">Transmembrane helix</keyword>
<protein>
    <submittedName>
        <fullName evidence="3">Uncharacterized protein</fullName>
    </submittedName>
</protein>
<dbReference type="AlphaFoldDB" id="A0A843AP62"/>
<dbReference type="EMBL" id="JADIIN010000055">
    <property type="protein sequence ID" value="MBF4469039.1"/>
    <property type="molecule type" value="Genomic_DNA"/>
</dbReference>
<feature type="compositionally biased region" description="Basic and acidic residues" evidence="1">
    <location>
        <begin position="111"/>
        <end position="126"/>
    </location>
</feature>
<feature type="compositionally biased region" description="Low complexity" evidence="1">
    <location>
        <begin position="491"/>
        <end position="520"/>
    </location>
</feature>
<evidence type="ECO:0000256" key="2">
    <source>
        <dbReference type="SAM" id="Phobius"/>
    </source>
</evidence>
<dbReference type="RefSeq" id="WP_278523235.1">
    <property type="nucleotide sequence ID" value="NZ_JADIIN010000055.1"/>
</dbReference>
<dbReference type="Proteomes" id="UP000658733">
    <property type="component" value="Unassembled WGS sequence"/>
</dbReference>
<organism evidence="3 4">
    <name type="scientific">Methanobrevibacter arboriphilus</name>
    <dbReference type="NCBI Taxonomy" id="39441"/>
    <lineage>
        <taxon>Archaea</taxon>
        <taxon>Methanobacteriati</taxon>
        <taxon>Methanobacteriota</taxon>
        <taxon>Methanomada group</taxon>
        <taxon>Methanobacteria</taxon>
        <taxon>Methanobacteriales</taxon>
        <taxon>Methanobacteriaceae</taxon>
        <taxon>Methanobrevibacter</taxon>
    </lineage>
</organism>
<keyword evidence="2" id="KW-0812">Transmembrane</keyword>
<accession>A0A843AP62</accession>
<feature type="compositionally biased region" description="Basic and acidic residues" evidence="1">
    <location>
        <begin position="287"/>
        <end position="329"/>
    </location>
</feature>
<comment type="caution">
    <text evidence="3">The sequence shown here is derived from an EMBL/GenBank/DDBJ whole genome shotgun (WGS) entry which is preliminary data.</text>
</comment>
<feature type="transmembrane region" description="Helical" evidence="2">
    <location>
        <begin position="376"/>
        <end position="394"/>
    </location>
</feature>
<feature type="region of interest" description="Disordered" evidence="1">
    <location>
        <begin position="287"/>
        <end position="345"/>
    </location>
</feature>
<keyword evidence="2" id="KW-0472">Membrane</keyword>
<feature type="compositionally biased region" description="Basic and acidic residues" evidence="1">
    <location>
        <begin position="522"/>
        <end position="535"/>
    </location>
</feature>
<evidence type="ECO:0000313" key="4">
    <source>
        <dbReference type="Proteomes" id="UP000658733"/>
    </source>
</evidence>
<reference evidence="3" key="1">
    <citation type="submission" date="2020-10" db="EMBL/GenBank/DDBJ databases">
        <title>Dehalococcoides mccartyi of a TCE/Cr reducing biochatode.</title>
        <authorList>
            <person name="Matturro B."/>
        </authorList>
    </citation>
    <scope>NUCLEOTIDE SEQUENCE</scope>
    <source>
        <strain evidence="3">Bin4</strain>
    </source>
</reference>
<evidence type="ECO:0000256" key="1">
    <source>
        <dbReference type="SAM" id="MobiDB-lite"/>
    </source>
</evidence>
<proteinExistence type="predicted"/>
<gene>
    <name evidence="3" type="ORF">ISP01_06505</name>
</gene>
<sequence length="667" mass="77402">MKVVACENCGAKYQIDDNEQVDDYECSVCAGNLNSVEEYPSKHSLKKQNHSNLYRDDFDSKIVYCKDCGLKYTLKSNENLKDYECSSCYGDLRYIDEKLNETIDEPSNNLDKLEESKNHRKEQIDEEKYRDDLEDVIYVEKPYGSNTLNNKNEIEDSNEYQFNSQESYKKDTAYKNNGTYKDNGLNNNKYKNEAYKKDIDDINNSNIVSNPKHNKAPNFDSNIIYPMTETNLRKLEKKLRNEIKKDFSESISKSYGKTLERNIDINQSLYNENKNNVSINTYNYKNENKTIDDNTKDNLEEKKSKESEESIFDKISKRNTEEEKKKGSITDKTPNQKQELIPHPNTKNTSYHDVYIIAGLIIALIGLLDVLLSKRIYSVIFIVIGIIIFIIGLIKNNNYVSTEKRGRLIREKLLTLPDNFYVLYYVRVPDSNEGINHVVVGSSGIFSIVSQSYNEKEDKNKTKTENENKNLVNKSNLDDLTLLDESENIDVTNNINSNTNNKSMNKSNNKSNNKINNKINNKNRDNKNKNNKNVEYDEYNNNENNNTIKNVTESTIKENNQKRPNRFKFKEAENKFPHNNKIKQKSIHLSEELIDFLNESGFQNFYVEPLVGFVNNEVAVINMPLTDEDLFIDELLQKIVHGKRQLDDKTTHRVAVLLSQYATECSS</sequence>
<feature type="region of interest" description="Disordered" evidence="1">
    <location>
        <begin position="491"/>
        <end position="546"/>
    </location>
</feature>